<feature type="compositionally biased region" description="Basic and acidic residues" evidence="1">
    <location>
        <begin position="53"/>
        <end position="70"/>
    </location>
</feature>
<feature type="region of interest" description="Disordered" evidence="1">
    <location>
        <begin position="861"/>
        <end position="1020"/>
    </location>
</feature>
<feature type="compositionally biased region" description="Basic and acidic residues" evidence="1">
    <location>
        <begin position="976"/>
        <end position="994"/>
    </location>
</feature>
<feature type="compositionally biased region" description="Basic and acidic residues" evidence="1">
    <location>
        <begin position="2133"/>
        <end position="2161"/>
    </location>
</feature>
<dbReference type="EMBL" id="AMKT01000078">
    <property type="protein sequence ID" value="OXG13811.1"/>
    <property type="molecule type" value="Genomic_DNA"/>
</dbReference>
<feature type="compositionally biased region" description="Basic residues" evidence="1">
    <location>
        <begin position="652"/>
        <end position="666"/>
    </location>
</feature>
<feature type="compositionally biased region" description="Basic and acidic residues" evidence="1">
    <location>
        <begin position="1722"/>
        <end position="1739"/>
    </location>
</feature>
<feature type="compositionally biased region" description="Acidic residues" evidence="1">
    <location>
        <begin position="1052"/>
        <end position="1062"/>
    </location>
</feature>
<feature type="transmembrane region" description="Helical" evidence="2">
    <location>
        <begin position="2409"/>
        <end position="2427"/>
    </location>
</feature>
<feature type="compositionally biased region" description="Basic and acidic residues" evidence="1">
    <location>
        <begin position="1862"/>
        <end position="1876"/>
    </location>
</feature>
<feature type="region of interest" description="Disordered" evidence="1">
    <location>
        <begin position="479"/>
        <end position="798"/>
    </location>
</feature>
<dbReference type="OrthoDB" id="2576365at2759"/>
<feature type="compositionally biased region" description="Basic and acidic residues" evidence="1">
    <location>
        <begin position="861"/>
        <end position="919"/>
    </location>
</feature>
<evidence type="ECO:0000256" key="2">
    <source>
        <dbReference type="SAM" id="Phobius"/>
    </source>
</evidence>
<feature type="compositionally biased region" description="Basic and acidic residues" evidence="1">
    <location>
        <begin position="1632"/>
        <end position="1650"/>
    </location>
</feature>
<feature type="compositionally biased region" description="Basic and acidic residues" evidence="1">
    <location>
        <begin position="1605"/>
        <end position="1623"/>
    </location>
</feature>
<feature type="region of interest" description="Disordered" evidence="1">
    <location>
        <begin position="2177"/>
        <end position="2237"/>
    </location>
</feature>
<feature type="transmembrane region" description="Helical" evidence="2">
    <location>
        <begin position="2571"/>
        <end position="2591"/>
    </location>
</feature>
<feature type="region of interest" description="Disordered" evidence="1">
    <location>
        <begin position="1605"/>
        <end position="1802"/>
    </location>
</feature>
<feature type="region of interest" description="Disordered" evidence="1">
    <location>
        <begin position="36"/>
        <end position="151"/>
    </location>
</feature>
<feature type="compositionally biased region" description="Basic and acidic residues" evidence="1">
    <location>
        <begin position="1678"/>
        <end position="1688"/>
    </location>
</feature>
<feature type="compositionally biased region" description="Basic and acidic residues" evidence="1">
    <location>
        <begin position="1972"/>
        <end position="1994"/>
    </location>
</feature>
<feature type="compositionally biased region" description="Gly residues" evidence="1">
    <location>
        <begin position="189"/>
        <end position="204"/>
    </location>
</feature>
<feature type="compositionally biased region" description="Acidic residues" evidence="1">
    <location>
        <begin position="695"/>
        <end position="704"/>
    </location>
</feature>
<feature type="compositionally biased region" description="Basic and acidic residues" evidence="1">
    <location>
        <begin position="523"/>
        <end position="577"/>
    </location>
</feature>
<proteinExistence type="predicted"/>
<protein>
    <submittedName>
        <fullName evidence="3">Uncharacterized protein</fullName>
    </submittedName>
</protein>
<evidence type="ECO:0000256" key="1">
    <source>
        <dbReference type="SAM" id="MobiDB-lite"/>
    </source>
</evidence>
<name>A0A854Q551_CRYNE</name>
<feature type="compositionally biased region" description="Basic and acidic residues" evidence="1">
    <location>
        <begin position="482"/>
        <end position="500"/>
    </location>
</feature>
<feature type="compositionally biased region" description="Basic and acidic residues" evidence="1">
    <location>
        <begin position="2019"/>
        <end position="2028"/>
    </location>
</feature>
<feature type="region of interest" description="Disordered" evidence="1">
    <location>
        <begin position="1037"/>
        <end position="1126"/>
    </location>
</feature>
<feature type="compositionally biased region" description="Basic and acidic residues" evidence="1">
    <location>
        <begin position="705"/>
        <end position="714"/>
    </location>
</feature>
<feature type="compositionally biased region" description="Basic residues" evidence="1">
    <location>
        <begin position="728"/>
        <end position="737"/>
    </location>
</feature>
<feature type="region of interest" description="Disordered" evidence="1">
    <location>
        <begin position="1189"/>
        <end position="1238"/>
    </location>
</feature>
<feature type="compositionally biased region" description="Acidic residues" evidence="1">
    <location>
        <begin position="749"/>
        <end position="759"/>
    </location>
</feature>
<evidence type="ECO:0000313" key="4">
    <source>
        <dbReference type="Proteomes" id="UP000199727"/>
    </source>
</evidence>
<feature type="transmembrane region" description="Helical" evidence="2">
    <location>
        <begin position="2336"/>
        <end position="2356"/>
    </location>
</feature>
<dbReference type="PANTHER" id="PTHR31765">
    <property type="entry name" value="PROTEIN CBG12783"/>
    <property type="match status" value="1"/>
</dbReference>
<keyword evidence="2" id="KW-0472">Membrane</keyword>
<feature type="compositionally biased region" description="Acidic residues" evidence="1">
    <location>
        <begin position="629"/>
        <end position="647"/>
    </location>
</feature>
<feature type="compositionally biased region" description="Basic and acidic residues" evidence="1">
    <location>
        <begin position="2177"/>
        <end position="2234"/>
    </location>
</feature>
<dbReference type="Proteomes" id="UP000199727">
    <property type="component" value="Unassembled WGS sequence"/>
</dbReference>
<organism evidence="3 4">
    <name type="scientific">Cryptococcus neoformans Tu259-1</name>
    <dbReference type="NCBI Taxonomy" id="1230072"/>
    <lineage>
        <taxon>Eukaryota</taxon>
        <taxon>Fungi</taxon>
        <taxon>Dikarya</taxon>
        <taxon>Basidiomycota</taxon>
        <taxon>Agaricomycotina</taxon>
        <taxon>Tremellomycetes</taxon>
        <taxon>Tremellales</taxon>
        <taxon>Cryptococcaceae</taxon>
        <taxon>Cryptococcus</taxon>
        <taxon>Cryptococcus neoformans species complex</taxon>
    </lineage>
</organism>
<gene>
    <name evidence="3" type="ORF">C361_05953</name>
</gene>
<feature type="compositionally biased region" description="Basic and acidic residues" evidence="1">
    <location>
        <begin position="596"/>
        <end position="623"/>
    </location>
</feature>
<comment type="caution">
    <text evidence="3">The sequence shown here is derived from an EMBL/GenBank/DDBJ whole genome shotgun (WGS) entry which is preliminary data.</text>
</comment>
<feature type="region of interest" description="Disordered" evidence="1">
    <location>
        <begin position="174"/>
        <end position="229"/>
    </location>
</feature>
<feature type="compositionally biased region" description="Basic and acidic residues" evidence="1">
    <location>
        <begin position="80"/>
        <end position="113"/>
    </location>
</feature>
<feature type="compositionally biased region" description="Basic and acidic residues" evidence="1">
    <location>
        <begin position="773"/>
        <end position="786"/>
    </location>
</feature>
<feature type="region of interest" description="Disordered" evidence="1">
    <location>
        <begin position="1824"/>
        <end position="2165"/>
    </location>
</feature>
<feature type="compositionally biased region" description="Polar residues" evidence="1">
    <location>
        <begin position="1772"/>
        <end position="1792"/>
    </location>
</feature>
<evidence type="ECO:0000313" key="3">
    <source>
        <dbReference type="EMBL" id="OXG13811.1"/>
    </source>
</evidence>
<feature type="transmembrane region" description="Helical" evidence="2">
    <location>
        <begin position="2473"/>
        <end position="2494"/>
    </location>
</feature>
<feature type="compositionally biased region" description="Low complexity" evidence="1">
    <location>
        <begin position="1929"/>
        <end position="1940"/>
    </location>
</feature>
<sequence>MASPETAAKEAITIVSVLALLFFASIFTFVIGGRRKNNQLDVPDNDSSQTRDGSPDDRRKSRDSKQDDGKKRKKHKEGRRGKDEGGTNDDGGSRVRGEEGSDDGDGHGGRRDGGSSTTSPDSPDLSSAYTVRGGDNDNPPPGHSGTRAGTMTDVFRIADDLKLTVQSNPGDRYRVRTIYNGDPNDSTPRGGGWPRSSDGPGGGAEAIRIPQSSENPPPFTSMGPATPLTPGFVPAFDLPPTTPGPFKQTLRTPDTPVMTPASANPPVTATLQHVYPILVSDVSEDGLDPWAYTSAAPTKTTFTAEELGWYNQPKGATTPKTLSDVLRVPGLNETLGPGLDPGNKYAPTMFGHLSRTRLANVGDITVGSPGMETSGVWGDAPLMSPIDLNPIYVRDPKDRGDDPIAILLSPLKTHNKVNKIRQGGADQGEKMKAYDKNHSIITTSPSAIKIPMTSKVRFGDVSSRPTTSLDIEEVNRARRMKKNDSDGKVKVRNAEKKEAVSEQEQEEEKNEIEAAFEDEDIAENEKSKRKPKEEKIKKTTEKKGDNTEKVRELKEVEILVEDPETKETVKREILKEIEESEEEKVVVKNSSKKNKEKNTNRTESEIPKRNSRKEKEKKGDRKQLSTGETGEEEEEDEEEEEGEGEDRENDKKGKKQKKKLKKKKTKEKNEGAAEGEAKNRERKKIMERGDKVEDQAQDESSDEAVYEKYTDSNGKKRLRRVPVDTARIKGKPKKNKQRMADASQYNQYNEDEEEMDEVQEASPMKQRKGPKQRQQERITRERRSLQDEQDLGDAAPINLVTPYQINQVQPSHRQHRYKELQSRVEDIEDDYGNSNLTAKERRDIANRRLRMLSEKEIDERQRLMAEDGQRNVEDPAHEEITRERKSLREKMREKFAKTKEVKSEDAQTDGSDVKLRTENEEIALEDNVRITAEVRQSTKPQRKNTMQNQDAQISEPASTNADDDKPNASPLTVPTEELRHGEIQENPKEREIDPRLNLLASRRPGQIGDPPQLRGAEPIQVSRALAPSARSMKELEANRLHLRQRRQPKEEIGEEIEAENDQENGPKEEEGLSLAVTRETASHVASSPYLQNPAEAAGLAARHRDKLFQEIRSPASAPEQESDELQNMAHSQRISYIAPELESEIEEIQTPIVGAQLQRWVTQGEEEAETGLLAAEAARRAALERTAHWERESEEYTAGESANLRQLPNESETAESRSREMFTVSNAHRPPGEDRQDENVLMDYDHQSQFIAARRPIKRQSLSTNFDDQIVTCSSHTIARRQASLSAASNELQDISDDHPLADRYESTSQEIEIHEQTDDLHIAKHAENEFKGIDDEMPTRSDMTIEGKRNPMALMNFSEEVNEQAIGLELVPPNSASCGRPWERQRQALDSVPITVKGTEAVKPEFITSLTGQQQGPLIGNRQIQMDSQPSFEITRQIPDVNRDRPVFDLTDLSEEQIAEYELTGNLPPTLRADYDLEEHSGGEPAATTVQLGVRSGRLRQAVLDFTSQDEEEKMTESQIVPFNGAPSQPVPKRPELDSMSLHDRQTMEERSSQLVPSKGALPGRDLGRERPALSSVPYESDSEEEAGVDGNALVPFKDILRERERPQLDSVPFEDRERMEETGTDLVSVKARDRRPEGLDSPRTHDSVSYEDLQGPAHVNPSFLRGTGTYDEIDEEHPIKERRQRLLGETADYPDESEHEESGERVMETTKMNVKPLNFRQDDVESEREVADTDKVRTAISRRREKLADPISPDKDNVAVPRQRTAPTRIITNKPDQSTAPLSGSTVINSSDEEEFAGQTDAQLVNIKNMEADQTAAIKKAVADNPELARKYEEARLKQRQEDDNRINHKNGYTSRRQNKGTDDSDTDAKDLDRIPPQSWPSIRRGAFVYETDSTNDTVSIHIESDEDTHAPASQQPSRPFPPQLTPRRQPSQEQEPSSPDPLRSLVGTISSEDENKVSTESINRTPAEVARDHWKNQSDRERQQRANEDQAQKPSTQVAGSDQQSDDEPAPADSQSQEKRADSTGRQRSPLTPPFRDRVNEPVQRQQPRKGQLEENTTLKEVDNMASPLSPDSKNAVERMGAKRQQGEILFEDDISDVEHEVVVDGQQKFENPQEKPYFPEDELPSPKTQPDRPQEMDQQRKERTRFGHGDRGGHKENLDEEIILKMSKKELREQRLEDRAKKREAAEGRENERDKMKDKEVESKQKKERKQGDDQRSRGGKAKEGRRIGDDEKDGINSALYNSRIALGPMTLIKASWHILKTAPVWSFFAAATLALYIEVSRQLFEMLSVAAGTAVPVLTKRATSNSTPVDLFVTRSWFSDFVRNLSFEPTAFFAFISMWSIICIPIMGLLIHKTLSVAAEPKGTSYWKYVWQSFKEYGRGSLRVLIMGRHFSTPRVFWRRSTRWTYLRILIFSVQLVGIVLINRQVMSLVYMIGTGSSTSFSSLPDVVSSQKSMKEVAGSLDGEGTFAILNFLFFLFLLTIAGSWYALLHPRIRSLSSKKSSFETTDKESNSGGQGRYHLPGVRTSLKWLLILVIVIAFTASLLYFRDIASYITKQSSVSASGNLVILGVNCIFMSLMAAIGYVVYELDKIWVGKLKAKVVWKFGKGFKLFGCWRGKDESAV</sequence>
<reference evidence="3 4" key="1">
    <citation type="submission" date="2017-06" db="EMBL/GenBank/DDBJ databases">
        <title>Global population genomics of the pathogenic fungus Cryptococcus neoformans var. grubii.</title>
        <authorList>
            <person name="Cuomo C."/>
            <person name="Litvintseva A."/>
            <person name="Chen Y."/>
            <person name="Young S."/>
            <person name="Zeng Q."/>
            <person name="Chapman S."/>
            <person name="Gujja S."/>
            <person name="Saif S."/>
            <person name="Birren B."/>
        </authorList>
    </citation>
    <scope>NUCLEOTIDE SEQUENCE [LARGE SCALE GENOMIC DNA]</scope>
    <source>
        <strain evidence="3 4">Tu259-1</strain>
    </source>
</reference>
<feature type="compositionally biased region" description="Polar residues" evidence="1">
    <location>
        <begin position="1995"/>
        <end position="2006"/>
    </location>
</feature>
<feature type="transmembrane region" description="Helical" evidence="2">
    <location>
        <begin position="12"/>
        <end position="32"/>
    </location>
</feature>
<accession>A0A854Q551</accession>
<feature type="compositionally biased region" description="Basic and acidic residues" evidence="1">
    <location>
        <begin position="1829"/>
        <end position="1849"/>
    </location>
</feature>
<feature type="compositionally biased region" description="Low complexity" evidence="1">
    <location>
        <begin position="114"/>
        <end position="127"/>
    </location>
</feature>
<feature type="compositionally biased region" description="Basic and acidic residues" evidence="1">
    <location>
        <begin position="1748"/>
        <end position="1759"/>
    </location>
</feature>
<feature type="region of interest" description="Disordered" evidence="1">
    <location>
        <begin position="1545"/>
        <end position="1589"/>
    </location>
</feature>
<feature type="compositionally biased region" description="Basic and acidic residues" evidence="1">
    <location>
        <begin position="667"/>
        <end position="694"/>
    </location>
</feature>
<feature type="compositionally biased region" description="Polar residues" evidence="1">
    <location>
        <begin position="934"/>
        <end position="960"/>
    </location>
</feature>
<keyword evidence="2" id="KW-1133">Transmembrane helix</keyword>
<feature type="compositionally biased region" description="Basic and acidic residues" evidence="1">
    <location>
        <begin position="2054"/>
        <end position="2066"/>
    </location>
</feature>
<keyword evidence="2" id="KW-0812">Transmembrane</keyword>
<feature type="compositionally biased region" description="Acidic residues" evidence="1">
    <location>
        <begin position="501"/>
        <end position="522"/>
    </location>
</feature>
<feature type="transmembrane region" description="Helical" evidence="2">
    <location>
        <begin position="2532"/>
        <end position="2551"/>
    </location>
</feature>
<dbReference type="PANTHER" id="PTHR31765:SF3">
    <property type="entry name" value="TRANSLATION INITIATION FACTOR IF-2"/>
    <property type="match status" value="1"/>
</dbReference>